<evidence type="ECO:0000313" key="2">
    <source>
        <dbReference type="EMBL" id="ORA37049.1"/>
    </source>
</evidence>
<accession>A0A1X0B4B2</accession>
<dbReference type="InterPro" id="IPR025326">
    <property type="entry name" value="DUF4232"/>
</dbReference>
<gene>
    <name evidence="2" type="ORF">BST13_10200</name>
</gene>
<dbReference type="EMBL" id="MVHF01000007">
    <property type="protein sequence ID" value="ORA37049.1"/>
    <property type="molecule type" value="Genomic_DNA"/>
</dbReference>
<organism evidence="2 3">
    <name type="scientific">Mycobacterium aquaticum</name>
    <dbReference type="NCBI Taxonomy" id="1927124"/>
    <lineage>
        <taxon>Bacteria</taxon>
        <taxon>Bacillati</taxon>
        <taxon>Actinomycetota</taxon>
        <taxon>Actinomycetes</taxon>
        <taxon>Mycobacteriales</taxon>
        <taxon>Mycobacteriaceae</taxon>
        <taxon>Mycobacterium</taxon>
    </lineage>
</organism>
<reference evidence="2 3" key="1">
    <citation type="submission" date="2017-02" db="EMBL/GenBank/DDBJ databases">
        <title>The new phylogeny of genus Mycobacterium.</title>
        <authorList>
            <person name="Tortoli E."/>
            <person name="Trovato A."/>
            <person name="Cirillo D.M."/>
        </authorList>
    </citation>
    <scope>NUCLEOTIDE SEQUENCE [LARGE SCALE GENOMIC DNA]</scope>
    <source>
        <strain evidence="2 3">RW6</strain>
    </source>
</reference>
<dbReference type="AlphaFoldDB" id="A0A1X0B4B2"/>
<dbReference type="Pfam" id="PF14016">
    <property type="entry name" value="DUF4232"/>
    <property type="match status" value="1"/>
</dbReference>
<proteinExistence type="predicted"/>
<keyword evidence="3" id="KW-1185">Reference proteome</keyword>
<feature type="domain" description="DUF4232" evidence="1">
    <location>
        <begin position="13"/>
        <end position="123"/>
    </location>
</feature>
<protein>
    <recommendedName>
        <fullName evidence="1">DUF4232 domain-containing protein</fullName>
    </recommendedName>
</protein>
<evidence type="ECO:0000313" key="3">
    <source>
        <dbReference type="Proteomes" id="UP000192448"/>
    </source>
</evidence>
<dbReference type="Proteomes" id="UP000192448">
    <property type="component" value="Unassembled WGS sequence"/>
</dbReference>
<evidence type="ECO:0000259" key="1">
    <source>
        <dbReference type="Pfam" id="PF14016"/>
    </source>
</evidence>
<name>A0A1X0B4B2_9MYCO</name>
<sequence>MSATNVPAELGLCTDADLAISNGDVESADTMRRLAVSFKNTSSHPCTLVGYPGADLVTAAGGVLVHVDRRPAAAAHRLTLNPGDTANADIQASAIDTASGKACPRIGTVVITAPGVGVAHTLNAALPICNATVSSVD</sequence>
<comment type="caution">
    <text evidence="2">The sequence shown here is derived from an EMBL/GenBank/DDBJ whole genome shotgun (WGS) entry which is preliminary data.</text>
</comment>